<evidence type="ECO:0000313" key="2">
    <source>
        <dbReference type="Proteomes" id="UP000230605"/>
    </source>
</evidence>
<gene>
    <name evidence="1" type="ORF">CB0940_06088</name>
</gene>
<accession>A0A2G5I0S1</accession>
<sequence length="73" mass="8108">MVKELSSAQELPRADFLPMAWSQGPDTGLRRTQRAILQSKTWSMRCEERGNNVETLDSSNQLLASFIASIPAA</sequence>
<dbReference type="Proteomes" id="UP000230605">
    <property type="component" value="Chromosome 2"/>
</dbReference>
<dbReference type="EMBL" id="LKMD01000102">
    <property type="protein sequence ID" value="PIA98389.1"/>
    <property type="molecule type" value="Genomic_DNA"/>
</dbReference>
<reference evidence="1 2" key="1">
    <citation type="submission" date="2015-10" db="EMBL/GenBank/DDBJ databases">
        <title>The cercosporin biosynthetic gene cluster was horizontally transferred to several fungal lineages and shown to be expanded in Cercospora beticola based on microsynteny with recipient genomes.</title>
        <authorList>
            <person name="De Jonge R."/>
            <person name="Ebert M.K."/>
            <person name="Suttle J.C."/>
            <person name="Jurick Ii W.M."/>
            <person name="Secor G.A."/>
            <person name="Thomma B.P."/>
            <person name="Van De Peer Y."/>
            <person name="Bolton M.D."/>
        </authorList>
    </citation>
    <scope>NUCLEOTIDE SEQUENCE [LARGE SCALE GENOMIC DNA]</scope>
    <source>
        <strain evidence="1 2">09-40</strain>
    </source>
</reference>
<dbReference type="AlphaFoldDB" id="A0A2G5I0S1"/>
<feature type="non-terminal residue" evidence="1">
    <location>
        <position position="73"/>
    </location>
</feature>
<protein>
    <submittedName>
        <fullName evidence="1">Uncharacterized protein</fullName>
    </submittedName>
</protein>
<comment type="caution">
    <text evidence="1">The sequence shown here is derived from an EMBL/GenBank/DDBJ whole genome shotgun (WGS) entry which is preliminary data.</text>
</comment>
<name>A0A2G5I0S1_CERBT</name>
<proteinExistence type="predicted"/>
<evidence type="ECO:0000313" key="1">
    <source>
        <dbReference type="EMBL" id="PIA98389.1"/>
    </source>
</evidence>
<organism evidence="1 2">
    <name type="scientific">Cercospora beticola</name>
    <name type="common">Sugarbeet leaf spot fungus</name>
    <dbReference type="NCBI Taxonomy" id="122368"/>
    <lineage>
        <taxon>Eukaryota</taxon>
        <taxon>Fungi</taxon>
        <taxon>Dikarya</taxon>
        <taxon>Ascomycota</taxon>
        <taxon>Pezizomycotina</taxon>
        <taxon>Dothideomycetes</taxon>
        <taxon>Dothideomycetidae</taxon>
        <taxon>Mycosphaerellales</taxon>
        <taxon>Mycosphaerellaceae</taxon>
        <taxon>Cercospora</taxon>
    </lineage>
</organism>